<organism evidence="1 2">
    <name type="scientific">Portunus trituberculatus</name>
    <name type="common">Swimming crab</name>
    <name type="synonym">Neptunus trituberculatus</name>
    <dbReference type="NCBI Taxonomy" id="210409"/>
    <lineage>
        <taxon>Eukaryota</taxon>
        <taxon>Metazoa</taxon>
        <taxon>Ecdysozoa</taxon>
        <taxon>Arthropoda</taxon>
        <taxon>Crustacea</taxon>
        <taxon>Multicrustacea</taxon>
        <taxon>Malacostraca</taxon>
        <taxon>Eumalacostraca</taxon>
        <taxon>Eucarida</taxon>
        <taxon>Decapoda</taxon>
        <taxon>Pleocyemata</taxon>
        <taxon>Brachyura</taxon>
        <taxon>Eubrachyura</taxon>
        <taxon>Portunoidea</taxon>
        <taxon>Portunidae</taxon>
        <taxon>Portuninae</taxon>
        <taxon>Portunus</taxon>
    </lineage>
</organism>
<keyword evidence="2" id="KW-1185">Reference proteome</keyword>
<gene>
    <name evidence="1" type="ORF">E2C01_031249</name>
</gene>
<evidence type="ECO:0000313" key="2">
    <source>
        <dbReference type="Proteomes" id="UP000324222"/>
    </source>
</evidence>
<reference evidence="1 2" key="1">
    <citation type="submission" date="2019-05" db="EMBL/GenBank/DDBJ databases">
        <title>Another draft genome of Portunus trituberculatus and its Hox gene families provides insights of decapod evolution.</title>
        <authorList>
            <person name="Jeong J.-H."/>
            <person name="Song I."/>
            <person name="Kim S."/>
            <person name="Choi T."/>
            <person name="Kim D."/>
            <person name="Ryu S."/>
            <person name="Kim W."/>
        </authorList>
    </citation>
    <scope>NUCLEOTIDE SEQUENCE [LARGE SCALE GENOMIC DNA]</scope>
    <source>
        <tissue evidence="1">Muscle</tissue>
    </source>
</reference>
<dbReference type="EMBL" id="VSRR010003875">
    <property type="protein sequence ID" value="MPC37760.1"/>
    <property type="molecule type" value="Genomic_DNA"/>
</dbReference>
<dbReference type="Proteomes" id="UP000324222">
    <property type="component" value="Unassembled WGS sequence"/>
</dbReference>
<proteinExistence type="predicted"/>
<evidence type="ECO:0000313" key="1">
    <source>
        <dbReference type="EMBL" id="MPC37760.1"/>
    </source>
</evidence>
<protein>
    <submittedName>
        <fullName evidence="1">Uncharacterized protein</fullName>
    </submittedName>
</protein>
<comment type="caution">
    <text evidence="1">The sequence shown here is derived from an EMBL/GenBank/DDBJ whole genome shotgun (WGS) entry which is preliminary data.</text>
</comment>
<sequence>MDDLFFSFNENGAIIVARSMILGNRCPVDKTMEETFMKSAKSLGRSGNHGAGLTGLENNLGNYQRWVWTTHERTRYVEATFSMADMIAESRMSMKHKDLRPTEIRKEQGYSTVRVRSPDSDIFFILLLYVHELTVTLLFETGTGNKKKLINITELAEDFTGKYATSLTALHVFTKCDTTIAAKCIGKVKPIKLLQKIPRYQTILTELGKA</sequence>
<name>A0A5B7ESH7_PORTR</name>
<accession>A0A5B7ESH7</accession>
<dbReference type="AlphaFoldDB" id="A0A5B7ESH7"/>